<protein>
    <recommendedName>
        <fullName evidence="4">AA1-like domain-containing protein</fullName>
    </recommendedName>
</protein>
<keyword evidence="1" id="KW-0732">Signal</keyword>
<dbReference type="Proteomes" id="UP001146351">
    <property type="component" value="Unassembled WGS sequence"/>
</dbReference>
<gene>
    <name evidence="2" type="ORF">N7492_004161</name>
</gene>
<evidence type="ECO:0000256" key="1">
    <source>
        <dbReference type="SAM" id="SignalP"/>
    </source>
</evidence>
<feature type="signal peptide" evidence="1">
    <location>
        <begin position="1"/>
        <end position="17"/>
    </location>
</feature>
<reference evidence="2" key="2">
    <citation type="journal article" date="2023" name="IMA Fungus">
        <title>Comparative genomic study of the Penicillium genus elucidates a diverse pangenome and 15 lateral gene transfer events.</title>
        <authorList>
            <person name="Petersen C."/>
            <person name="Sorensen T."/>
            <person name="Nielsen M.R."/>
            <person name="Sondergaard T.E."/>
            <person name="Sorensen J.L."/>
            <person name="Fitzpatrick D.A."/>
            <person name="Frisvad J.C."/>
            <person name="Nielsen K.L."/>
        </authorList>
    </citation>
    <scope>NUCLEOTIDE SEQUENCE</scope>
    <source>
        <strain evidence="2">IBT 21917</strain>
    </source>
</reference>
<name>A0A9W9IPD9_9EURO</name>
<evidence type="ECO:0008006" key="4">
    <source>
        <dbReference type="Google" id="ProtNLM"/>
    </source>
</evidence>
<dbReference type="OrthoDB" id="4416590at2759"/>
<dbReference type="AlphaFoldDB" id="A0A9W9IPD9"/>
<comment type="caution">
    <text evidence="2">The sequence shown here is derived from an EMBL/GenBank/DDBJ whole genome shotgun (WGS) entry which is preliminary data.</text>
</comment>
<dbReference type="EMBL" id="JAPQKO010000002">
    <property type="protein sequence ID" value="KAJ5180951.1"/>
    <property type="molecule type" value="Genomic_DNA"/>
</dbReference>
<keyword evidence="3" id="KW-1185">Reference proteome</keyword>
<evidence type="ECO:0000313" key="2">
    <source>
        <dbReference type="EMBL" id="KAJ5180951.1"/>
    </source>
</evidence>
<organism evidence="2 3">
    <name type="scientific">Penicillium capsulatum</name>
    <dbReference type="NCBI Taxonomy" id="69766"/>
    <lineage>
        <taxon>Eukaryota</taxon>
        <taxon>Fungi</taxon>
        <taxon>Dikarya</taxon>
        <taxon>Ascomycota</taxon>
        <taxon>Pezizomycotina</taxon>
        <taxon>Eurotiomycetes</taxon>
        <taxon>Eurotiomycetidae</taxon>
        <taxon>Eurotiales</taxon>
        <taxon>Aspergillaceae</taxon>
        <taxon>Penicillium</taxon>
    </lineage>
</organism>
<proteinExistence type="predicted"/>
<feature type="chain" id="PRO_5040879703" description="AA1-like domain-containing protein" evidence="1">
    <location>
        <begin position="18"/>
        <end position="161"/>
    </location>
</feature>
<sequence>MQLSLATLFLAASSAFAATIKPIEPLHVHNLTATAYKIDPTTAANASMSFSVKDHGTPGGPSHCHLSWKYGQVPKDQKSCHPVKYHVRFPKGAVDFNQFTLELERASGPSHYPSVAMLNSNENGTAPHTKWHCKNLPSIGTRLGCAYDGTLQMDPKVPKVE</sequence>
<evidence type="ECO:0000313" key="3">
    <source>
        <dbReference type="Proteomes" id="UP001146351"/>
    </source>
</evidence>
<accession>A0A9W9IPD9</accession>
<reference evidence="2" key="1">
    <citation type="submission" date="2022-11" db="EMBL/GenBank/DDBJ databases">
        <authorList>
            <person name="Petersen C."/>
        </authorList>
    </citation>
    <scope>NUCLEOTIDE SEQUENCE</scope>
    <source>
        <strain evidence="2">IBT 21917</strain>
    </source>
</reference>